<evidence type="ECO:0000313" key="2">
    <source>
        <dbReference type="Proteomes" id="UP000811899"/>
    </source>
</evidence>
<dbReference type="Pfam" id="PF13671">
    <property type="entry name" value="AAA_33"/>
    <property type="match status" value="1"/>
</dbReference>
<protein>
    <submittedName>
        <fullName evidence="1">AAA family ATPase</fullName>
    </submittedName>
</protein>
<dbReference type="EMBL" id="JAHCVJ010000001">
    <property type="protein sequence ID" value="MBT0662753.1"/>
    <property type="molecule type" value="Genomic_DNA"/>
</dbReference>
<organism evidence="1 2">
    <name type="scientific">Geoanaerobacter pelophilus</name>
    <dbReference type="NCBI Taxonomy" id="60036"/>
    <lineage>
        <taxon>Bacteria</taxon>
        <taxon>Pseudomonadati</taxon>
        <taxon>Thermodesulfobacteriota</taxon>
        <taxon>Desulfuromonadia</taxon>
        <taxon>Geobacterales</taxon>
        <taxon>Geobacteraceae</taxon>
        <taxon>Geoanaerobacter</taxon>
    </lineage>
</organism>
<evidence type="ECO:0000313" key="1">
    <source>
        <dbReference type="EMBL" id="MBT0662753.1"/>
    </source>
</evidence>
<comment type="caution">
    <text evidence="1">The sequence shown here is derived from an EMBL/GenBank/DDBJ whole genome shotgun (WGS) entry which is preliminary data.</text>
</comment>
<dbReference type="SUPFAM" id="SSF56112">
    <property type="entry name" value="Protein kinase-like (PK-like)"/>
    <property type="match status" value="1"/>
</dbReference>
<reference evidence="1 2" key="1">
    <citation type="submission" date="2021-05" db="EMBL/GenBank/DDBJ databases">
        <title>The draft genome of Geobacter pelophilus DSM 12255.</title>
        <authorList>
            <person name="Xu Z."/>
            <person name="Masuda Y."/>
            <person name="Itoh H."/>
            <person name="Senoo K."/>
        </authorList>
    </citation>
    <scope>NUCLEOTIDE SEQUENCE [LARGE SCALE GENOMIC DNA]</scope>
    <source>
        <strain evidence="1 2">DSM 12255</strain>
    </source>
</reference>
<dbReference type="InterPro" id="IPR011009">
    <property type="entry name" value="Kinase-like_dom_sf"/>
</dbReference>
<proteinExistence type="predicted"/>
<dbReference type="PANTHER" id="PTHR43883:SF1">
    <property type="entry name" value="GLUCONOKINASE"/>
    <property type="match status" value="1"/>
</dbReference>
<name>A0AAW4L1C0_9BACT</name>
<dbReference type="InterPro" id="IPR052732">
    <property type="entry name" value="Cell-binding_unc_protein"/>
</dbReference>
<accession>A0AAW4L1C0</accession>
<dbReference type="Proteomes" id="UP000811899">
    <property type="component" value="Unassembled WGS sequence"/>
</dbReference>
<dbReference type="RefSeq" id="WP_214169553.1">
    <property type="nucleotide sequence ID" value="NZ_JAHCVJ010000001.1"/>
</dbReference>
<dbReference type="Gene3D" id="3.40.50.300">
    <property type="entry name" value="P-loop containing nucleotide triphosphate hydrolases"/>
    <property type="match status" value="1"/>
</dbReference>
<dbReference type="InterPro" id="IPR027417">
    <property type="entry name" value="P-loop_NTPase"/>
</dbReference>
<dbReference type="PANTHER" id="PTHR43883">
    <property type="entry name" value="SLR0207 PROTEIN"/>
    <property type="match status" value="1"/>
</dbReference>
<sequence>MDHVLLQSLLRPEAYDDIPKSVDFRQTHISYLFLTDLYVYKIKKPVDFGFLNFTSIDRRRFYCEEEVRLNRRLSPEVYLGVVEVRQSPAGAAFTGDGAVIDYAVKMRRLPNERMLDRLVESGDLNDTDILRIASTIAQFHLNAGQSEEITQNGSADSVQQSWIENFSQVAPFVGDAISEKGFAFLREWVTRFLAENRELFAQRVAGGFIRDCDGDLHLANICIGDKVWIFDCIEFNNRFRYIDTASDIAFLLMDLDYHYRRDLARVFLDEYCRLTGDYGCLAVVEFYKIYRAFVRGKVASLFIRDSEVAPEDRAIAQETAKSYFSLARGYVVRHSLPPTLIMVGGMIGSGKSTLAAHLGRELGVEHLSSDRLRKELFSSGMPAEDEYGRGIYSDEADATTYSELLQRAVAILANGESVIVDATFRRVGDRQRFRQGAEEAGVAVCLLMTDTSEQVIIQRLAARKAVPDRFSDGRPELYRAMCDSFDWPDPLQEPYLAVPTSGDVYDGVDTVLTSLGMIA</sequence>
<keyword evidence="2" id="KW-1185">Reference proteome</keyword>
<dbReference type="SUPFAM" id="SSF52540">
    <property type="entry name" value="P-loop containing nucleoside triphosphate hydrolases"/>
    <property type="match status" value="1"/>
</dbReference>
<gene>
    <name evidence="1" type="ORF">KI809_00415</name>
</gene>
<dbReference type="AlphaFoldDB" id="A0AAW4L1C0"/>